<dbReference type="AlphaFoldDB" id="A0A166RZM1"/>
<sequence length="321" mass="35822">MMNIYHACMTRILEVISPQPMPLLASIDLGSCGAKVEFEQQLFPSGVAGLTSATIYDADISTIHFCLPAFQSLTSLQLRGELNISVDDNGLNYRSFRDALIAPPALRHLDLSIGIFTAMASRLPILLPSVQHLQVEGCSEAVPYRYLDNLLRCIQAPYLVALSLSTWNAEPLLRLAHTYERHFPSLQHLVLADIARDSVGDLMMFARAFPCIQRLTFKPGFYSSTFLHKILGGFIGGEGDTIQNSAQSERLWPKLHSIAMSTSKEHLDVTSLNNTILKLQAAGHPIRKLMLPQEVHPAMVEMRGSVELEDFYVDWPTPFDW</sequence>
<evidence type="ECO:0000313" key="2">
    <source>
        <dbReference type="Proteomes" id="UP000076532"/>
    </source>
</evidence>
<organism evidence="1 2">
    <name type="scientific">Athelia psychrophila</name>
    <dbReference type="NCBI Taxonomy" id="1759441"/>
    <lineage>
        <taxon>Eukaryota</taxon>
        <taxon>Fungi</taxon>
        <taxon>Dikarya</taxon>
        <taxon>Basidiomycota</taxon>
        <taxon>Agaricomycotina</taxon>
        <taxon>Agaricomycetes</taxon>
        <taxon>Agaricomycetidae</taxon>
        <taxon>Atheliales</taxon>
        <taxon>Atheliaceae</taxon>
        <taxon>Athelia</taxon>
    </lineage>
</organism>
<evidence type="ECO:0000313" key="1">
    <source>
        <dbReference type="EMBL" id="KZP28833.1"/>
    </source>
</evidence>
<dbReference type="SUPFAM" id="SSF52047">
    <property type="entry name" value="RNI-like"/>
    <property type="match status" value="1"/>
</dbReference>
<evidence type="ECO:0008006" key="3">
    <source>
        <dbReference type="Google" id="ProtNLM"/>
    </source>
</evidence>
<protein>
    <recommendedName>
        <fullName evidence="3">F-box domain-containing protein</fullName>
    </recommendedName>
</protein>
<dbReference type="InterPro" id="IPR032675">
    <property type="entry name" value="LRR_dom_sf"/>
</dbReference>
<dbReference type="OrthoDB" id="3203373at2759"/>
<accession>A0A166RZM1</accession>
<gene>
    <name evidence="1" type="ORF">FIBSPDRAFT_927266</name>
</gene>
<reference evidence="1 2" key="1">
    <citation type="journal article" date="2016" name="Mol. Biol. Evol.">
        <title>Comparative Genomics of Early-Diverging Mushroom-Forming Fungi Provides Insights into the Origins of Lignocellulose Decay Capabilities.</title>
        <authorList>
            <person name="Nagy L.G."/>
            <person name="Riley R."/>
            <person name="Tritt A."/>
            <person name="Adam C."/>
            <person name="Daum C."/>
            <person name="Floudas D."/>
            <person name="Sun H."/>
            <person name="Yadav J.S."/>
            <person name="Pangilinan J."/>
            <person name="Larsson K.H."/>
            <person name="Matsuura K."/>
            <person name="Barry K."/>
            <person name="Labutti K."/>
            <person name="Kuo R."/>
            <person name="Ohm R.A."/>
            <person name="Bhattacharya S.S."/>
            <person name="Shirouzu T."/>
            <person name="Yoshinaga Y."/>
            <person name="Martin F.M."/>
            <person name="Grigoriev I.V."/>
            <person name="Hibbett D.S."/>
        </authorList>
    </citation>
    <scope>NUCLEOTIDE SEQUENCE [LARGE SCALE GENOMIC DNA]</scope>
    <source>
        <strain evidence="1 2">CBS 109695</strain>
    </source>
</reference>
<dbReference type="EMBL" id="KV417501">
    <property type="protein sequence ID" value="KZP28833.1"/>
    <property type="molecule type" value="Genomic_DNA"/>
</dbReference>
<name>A0A166RZM1_9AGAM</name>
<dbReference type="Gene3D" id="3.80.10.10">
    <property type="entry name" value="Ribonuclease Inhibitor"/>
    <property type="match status" value="1"/>
</dbReference>
<dbReference type="Proteomes" id="UP000076532">
    <property type="component" value="Unassembled WGS sequence"/>
</dbReference>
<proteinExistence type="predicted"/>
<keyword evidence="2" id="KW-1185">Reference proteome</keyword>